<evidence type="ECO:0000313" key="2">
    <source>
        <dbReference type="EMBL" id="SMY07242.1"/>
    </source>
</evidence>
<evidence type="ECO:0000313" key="3">
    <source>
        <dbReference type="Proteomes" id="UP000201613"/>
    </source>
</evidence>
<dbReference type="Pfam" id="PF12728">
    <property type="entry name" value="HTH_17"/>
    <property type="match status" value="1"/>
</dbReference>
<keyword evidence="3" id="KW-1185">Reference proteome</keyword>
<dbReference type="SUPFAM" id="SSF46955">
    <property type="entry name" value="Putative DNA-binding domain"/>
    <property type="match status" value="1"/>
</dbReference>
<dbReference type="Proteomes" id="UP000201613">
    <property type="component" value="Unassembled WGS sequence"/>
</dbReference>
<sequence length="63" mass="7095">MTHRSTELLNTKLAARQLSVSPQTLEKWRSQNRGPRFVKVGGTAVRYRSVDLDAFVDGGHHDC</sequence>
<accession>A0A238LCD8</accession>
<feature type="domain" description="Helix-turn-helix" evidence="1">
    <location>
        <begin position="8"/>
        <end position="57"/>
    </location>
</feature>
<dbReference type="AlphaFoldDB" id="A0A238LCD8"/>
<dbReference type="OrthoDB" id="9806994at2"/>
<dbReference type="InterPro" id="IPR009061">
    <property type="entry name" value="DNA-bd_dom_put_sf"/>
</dbReference>
<evidence type="ECO:0000259" key="1">
    <source>
        <dbReference type="Pfam" id="PF12728"/>
    </source>
</evidence>
<dbReference type="EMBL" id="FXZK01000001">
    <property type="protein sequence ID" value="SMY07242.1"/>
    <property type="molecule type" value="Genomic_DNA"/>
</dbReference>
<protein>
    <submittedName>
        <fullName evidence="2">Helix-turn-helix domain protein</fullName>
    </submittedName>
</protein>
<gene>
    <name evidence="2" type="ORF">LOM8899_01375</name>
</gene>
<reference evidence="2 3" key="1">
    <citation type="submission" date="2017-05" db="EMBL/GenBank/DDBJ databases">
        <authorList>
            <person name="Song R."/>
            <person name="Chenine A.L."/>
            <person name="Ruprecht R.M."/>
        </authorList>
    </citation>
    <scope>NUCLEOTIDE SEQUENCE [LARGE SCALE GENOMIC DNA]</scope>
    <source>
        <strain evidence="2 3">CECT 8899</strain>
    </source>
</reference>
<name>A0A238LCD8_9RHOB</name>
<organism evidence="2 3">
    <name type="scientific">Flavimaricola marinus</name>
    <dbReference type="NCBI Taxonomy" id="1819565"/>
    <lineage>
        <taxon>Bacteria</taxon>
        <taxon>Pseudomonadati</taxon>
        <taxon>Pseudomonadota</taxon>
        <taxon>Alphaproteobacteria</taxon>
        <taxon>Rhodobacterales</taxon>
        <taxon>Paracoccaceae</taxon>
        <taxon>Flavimaricola</taxon>
    </lineage>
</organism>
<proteinExistence type="predicted"/>
<dbReference type="InterPro" id="IPR041657">
    <property type="entry name" value="HTH_17"/>
</dbReference>